<evidence type="ECO:0000313" key="2">
    <source>
        <dbReference type="Proteomes" id="UP000515135"/>
    </source>
</evidence>
<dbReference type="OrthoDB" id="10056333at2759"/>
<feature type="compositionally biased region" description="Basic and acidic residues" evidence="1">
    <location>
        <begin position="40"/>
        <end position="53"/>
    </location>
</feature>
<name>A0A6P4YTC1_BRABE</name>
<feature type="region of interest" description="Disordered" evidence="1">
    <location>
        <begin position="30"/>
        <end position="53"/>
    </location>
</feature>
<dbReference type="Proteomes" id="UP000515135">
    <property type="component" value="Unplaced"/>
</dbReference>
<dbReference type="RefSeq" id="XP_019621862.1">
    <property type="nucleotide sequence ID" value="XM_019766303.1"/>
</dbReference>
<proteinExistence type="predicted"/>
<dbReference type="AlphaFoldDB" id="A0A6P4YTC1"/>
<protein>
    <submittedName>
        <fullName evidence="3">Uncharacterized protein LOC109468043</fullName>
    </submittedName>
</protein>
<dbReference type="GeneID" id="109468043"/>
<accession>A0A6P4YTC1</accession>
<evidence type="ECO:0000256" key="1">
    <source>
        <dbReference type="SAM" id="MobiDB-lite"/>
    </source>
</evidence>
<organism evidence="2 3">
    <name type="scientific">Branchiostoma belcheri</name>
    <name type="common">Amphioxus</name>
    <dbReference type="NCBI Taxonomy" id="7741"/>
    <lineage>
        <taxon>Eukaryota</taxon>
        <taxon>Metazoa</taxon>
        <taxon>Chordata</taxon>
        <taxon>Cephalochordata</taxon>
        <taxon>Leptocardii</taxon>
        <taxon>Amphioxiformes</taxon>
        <taxon>Branchiostomatidae</taxon>
        <taxon>Branchiostoma</taxon>
    </lineage>
</organism>
<evidence type="ECO:0000313" key="3">
    <source>
        <dbReference type="RefSeq" id="XP_019621862.1"/>
    </source>
</evidence>
<keyword evidence="2" id="KW-1185">Reference proteome</keyword>
<dbReference type="KEGG" id="bbel:109468043"/>
<gene>
    <name evidence="3" type="primary">LOC109468043</name>
</gene>
<reference evidence="3" key="1">
    <citation type="submission" date="2025-08" db="UniProtKB">
        <authorList>
            <consortium name="RefSeq"/>
        </authorList>
    </citation>
    <scope>IDENTIFICATION</scope>
    <source>
        <tissue evidence="3">Gonad</tissue>
    </source>
</reference>
<sequence length="144" mass="16434">MPGSEALTKSLQDGLAKFFHFYSRLDTEELVNDEETEENTNSKREKTQEFNKVDQRDLEDEDVVIFDRTWYVTRPSGRRDGDVDPLVMTLRPAGQTDVTRTLRHLRGLVTCCPLLGWITTVSVKRLTKATANLPCPVYLSAERA</sequence>